<comment type="caution">
    <text evidence="10">The sequence shown here is derived from an EMBL/GenBank/DDBJ whole genome shotgun (WGS) entry which is preliminary data.</text>
</comment>
<dbReference type="Pfam" id="PF00654">
    <property type="entry name" value="Voltage_CLC"/>
    <property type="match status" value="1"/>
</dbReference>
<keyword evidence="4 8" id="KW-1133">Transmembrane helix</keyword>
<dbReference type="PANTHER" id="PTHR45711">
    <property type="entry name" value="CHLORIDE CHANNEL PROTEIN"/>
    <property type="match status" value="1"/>
</dbReference>
<evidence type="ECO:0000256" key="4">
    <source>
        <dbReference type="ARBA" id="ARBA00022989"/>
    </source>
</evidence>
<dbReference type="GO" id="GO:0005247">
    <property type="term" value="F:voltage-gated chloride channel activity"/>
    <property type="evidence" value="ECO:0007669"/>
    <property type="project" value="TreeGrafter"/>
</dbReference>
<dbReference type="AlphaFoldDB" id="A0A6N7XRL6"/>
<evidence type="ECO:0000259" key="9">
    <source>
        <dbReference type="PROSITE" id="PS51202"/>
    </source>
</evidence>
<dbReference type="PANTHER" id="PTHR45711:SF6">
    <property type="entry name" value="CHLORIDE CHANNEL PROTEIN"/>
    <property type="match status" value="1"/>
</dbReference>
<keyword evidence="7" id="KW-0868">Chloride</keyword>
<feature type="transmembrane region" description="Helical" evidence="8">
    <location>
        <begin position="406"/>
        <end position="426"/>
    </location>
</feature>
<feature type="transmembrane region" description="Helical" evidence="8">
    <location>
        <begin position="366"/>
        <end position="394"/>
    </location>
</feature>
<protein>
    <submittedName>
        <fullName evidence="10">ClC family H(+)/Cl(-) exchange transporter</fullName>
    </submittedName>
</protein>
<evidence type="ECO:0000256" key="2">
    <source>
        <dbReference type="ARBA" id="ARBA00022448"/>
    </source>
</evidence>
<dbReference type="InterPro" id="IPR036721">
    <property type="entry name" value="RCK_C_sf"/>
</dbReference>
<accession>A0A6N7XRL6</accession>
<feature type="transmembrane region" description="Helical" evidence="8">
    <location>
        <begin position="62"/>
        <end position="83"/>
    </location>
</feature>
<evidence type="ECO:0000313" key="10">
    <source>
        <dbReference type="EMBL" id="MST72071.1"/>
    </source>
</evidence>
<feature type="transmembrane region" description="Helical" evidence="8">
    <location>
        <begin position="22"/>
        <end position="42"/>
    </location>
</feature>
<keyword evidence="5" id="KW-0406">Ion transport</keyword>
<dbReference type="SUPFAM" id="SSF116726">
    <property type="entry name" value="TrkA C-terminal domain-like"/>
    <property type="match status" value="1"/>
</dbReference>
<evidence type="ECO:0000256" key="6">
    <source>
        <dbReference type="ARBA" id="ARBA00023136"/>
    </source>
</evidence>
<dbReference type="InterPro" id="IPR014743">
    <property type="entry name" value="Cl-channel_core"/>
</dbReference>
<feature type="transmembrane region" description="Helical" evidence="8">
    <location>
        <begin position="336"/>
        <end position="360"/>
    </location>
</feature>
<comment type="subcellular location">
    <subcellularLocation>
        <location evidence="1">Membrane</location>
        <topology evidence="1">Multi-pass membrane protein</topology>
    </subcellularLocation>
</comment>
<organism evidence="10 11">
    <name type="scientific">Olsenella porci</name>
    <dbReference type="NCBI Taxonomy" id="2652279"/>
    <lineage>
        <taxon>Bacteria</taxon>
        <taxon>Bacillati</taxon>
        <taxon>Actinomycetota</taxon>
        <taxon>Coriobacteriia</taxon>
        <taxon>Coriobacteriales</taxon>
        <taxon>Atopobiaceae</taxon>
        <taxon>Olsenella</taxon>
    </lineage>
</organism>
<dbReference type="SUPFAM" id="SSF81340">
    <property type="entry name" value="Clc chloride channel"/>
    <property type="match status" value="1"/>
</dbReference>
<dbReference type="Gene3D" id="3.30.70.1450">
    <property type="entry name" value="Regulator of K+ conductance, C-terminal domain"/>
    <property type="match status" value="1"/>
</dbReference>
<dbReference type="GO" id="GO:0008324">
    <property type="term" value="F:monoatomic cation transmembrane transporter activity"/>
    <property type="evidence" value="ECO:0007669"/>
    <property type="project" value="InterPro"/>
</dbReference>
<evidence type="ECO:0000256" key="3">
    <source>
        <dbReference type="ARBA" id="ARBA00022692"/>
    </source>
</evidence>
<dbReference type="Gene3D" id="1.10.3080.10">
    <property type="entry name" value="Clc chloride channel"/>
    <property type="match status" value="1"/>
</dbReference>
<evidence type="ECO:0000256" key="5">
    <source>
        <dbReference type="ARBA" id="ARBA00023065"/>
    </source>
</evidence>
<keyword evidence="11" id="KW-1185">Reference proteome</keyword>
<evidence type="ECO:0000256" key="8">
    <source>
        <dbReference type="SAM" id="Phobius"/>
    </source>
</evidence>
<dbReference type="Proteomes" id="UP000469325">
    <property type="component" value="Unassembled WGS sequence"/>
</dbReference>
<dbReference type="PRINTS" id="PR00762">
    <property type="entry name" value="CLCHANNEL"/>
</dbReference>
<dbReference type="CDD" id="cd01031">
    <property type="entry name" value="EriC"/>
    <property type="match status" value="1"/>
</dbReference>
<keyword evidence="2" id="KW-0813">Transport</keyword>
<evidence type="ECO:0000313" key="11">
    <source>
        <dbReference type="Proteomes" id="UP000469325"/>
    </source>
</evidence>
<name>A0A6N7XRL6_9ACTN</name>
<keyword evidence="6 8" id="KW-0472">Membrane</keyword>
<feature type="transmembrane region" description="Helical" evidence="8">
    <location>
        <begin position="305"/>
        <end position="324"/>
    </location>
</feature>
<dbReference type="RefSeq" id="WP_154434407.1">
    <property type="nucleotide sequence ID" value="NZ_VUNC01000002.1"/>
</dbReference>
<sequence length="533" mass="56288">MVLGAGRRGVTWRLSRRFQVDMVWEGVLVGLAGGGVVTLYRLSLSFAERALRGTIALARTSLIVTVLFAMFLVAACLAVGRLMTWEPFTQGSGIPQTDAEVIGKLDMPWHRVMLAKFAEGTLCAFSGLSLGREGPSVQLGAMGGKAVSRALGRGRGEERLLVTCGAAAGMSAAFNAPLTGVLFALEEIHKEFSAPLIISVMASSIASDFLVSQVLGVKPVLQFVFSRDLPHPLYAYVVMLALFCGVAGALHNRGMFACTERLYSRITRGVPYSRIAIPFALALPIAFLAPQLMCGGDAILEQIAAPGNLALGTIVLLLVGKYLYTTVSFASGAPGGTLFPLCVMGVLCGLLFGTFANQYLGLPASYVTNFVVLGIAGLFASVVQAPVTAVVLAFELTGSLDAMLSASIVSMVSYVTASLLGVDPFYEHLLSRLLGSTKPTRGTRAGGERELHSYTVGAGSRMEGRTLAEIPWPEGARVVTISRGSTEIVPTGSTKLLALDEILVIMTAGGESDRAVWNLARGSVTTERTPRSR</sequence>
<dbReference type="InterPro" id="IPR001807">
    <property type="entry name" value="ClC"/>
</dbReference>
<feature type="domain" description="RCK C-terminal" evidence="9">
    <location>
        <begin position="439"/>
        <end position="522"/>
    </location>
</feature>
<keyword evidence="3 8" id="KW-0812">Transmembrane</keyword>
<reference evidence="10 11" key="1">
    <citation type="submission" date="2019-08" db="EMBL/GenBank/DDBJ databases">
        <title>In-depth cultivation of the pig gut microbiome towards novel bacterial diversity and tailored functional studies.</title>
        <authorList>
            <person name="Wylensek D."/>
            <person name="Hitch T.C.A."/>
            <person name="Clavel T."/>
        </authorList>
    </citation>
    <scope>NUCLEOTIDE SEQUENCE [LARGE SCALE GENOMIC DNA]</scope>
    <source>
        <strain evidence="10 11">CA-Schmier-601-WT-1</strain>
    </source>
</reference>
<dbReference type="PROSITE" id="PS51202">
    <property type="entry name" value="RCK_C"/>
    <property type="match status" value="1"/>
</dbReference>
<dbReference type="EMBL" id="VUNC01000002">
    <property type="protein sequence ID" value="MST72071.1"/>
    <property type="molecule type" value="Genomic_DNA"/>
</dbReference>
<dbReference type="GO" id="GO:0005886">
    <property type="term" value="C:plasma membrane"/>
    <property type="evidence" value="ECO:0007669"/>
    <property type="project" value="TreeGrafter"/>
</dbReference>
<dbReference type="Pfam" id="PF02080">
    <property type="entry name" value="TrkA_C"/>
    <property type="match status" value="1"/>
</dbReference>
<dbReference type="GO" id="GO:0006813">
    <property type="term" value="P:potassium ion transport"/>
    <property type="evidence" value="ECO:0007669"/>
    <property type="project" value="InterPro"/>
</dbReference>
<proteinExistence type="predicted"/>
<evidence type="ECO:0000256" key="7">
    <source>
        <dbReference type="ARBA" id="ARBA00023214"/>
    </source>
</evidence>
<evidence type="ECO:0000256" key="1">
    <source>
        <dbReference type="ARBA" id="ARBA00004141"/>
    </source>
</evidence>
<feature type="transmembrane region" description="Helical" evidence="8">
    <location>
        <begin position="272"/>
        <end position="293"/>
    </location>
</feature>
<feature type="transmembrane region" description="Helical" evidence="8">
    <location>
        <begin position="233"/>
        <end position="251"/>
    </location>
</feature>
<feature type="transmembrane region" description="Helical" evidence="8">
    <location>
        <begin position="160"/>
        <end position="185"/>
    </location>
</feature>
<gene>
    <name evidence="10" type="ORF">FYJ68_02955</name>
</gene>
<dbReference type="InterPro" id="IPR006037">
    <property type="entry name" value="RCK_C"/>
</dbReference>